<keyword evidence="5" id="KW-0067">ATP-binding</keyword>
<dbReference type="Pfam" id="PF07714">
    <property type="entry name" value="PK_Tyr_Ser-Thr"/>
    <property type="match status" value="1"/>
</dbReference>
<sequence>MNPKISDFGMARIFVMNQTEADTNRVVGTYHHSCIGYMSPEYALYGQFSEKLDVFSFRVLLLEIVSGKKNAVFDESVGETCRLDEALRSIQVGLLCVQEDPSDRPTMSSIILMLLGVEATLPPTSKNLPFQLIGIPVMLTIPPMQTPPLL</sequence>
<feature type="domain" description="Protein kinase" evidence="6">
    <location>
        <begin position="1"/>
        <end position="121"/>
    </location>
</feature>
<evidence type="ECO:0000256" key="4">
    <source>
        <dbReference type="ARBA" id="ARBA00022777"/>
    </source>
</evidence>
<dbReference type="GO" id="GO:0005524">
    <property type="term" value="F:ATP binding"/>
    <property type="evidence" value="ECO:0007669"/>
    <property type="project" value="UniProtKB-KW"/>
</dbReference>
<name>A0A498J2D2_MALDO</name>
<evidence type="ECO:0000313" key="7">
    <source>
        <dbReference type="EMBL" id="RXH89909.1"/>
    </source>
</evidence>
<keyword evidence="8" id="KW-1185">Reference proteome</keyword>
<dbReference type="GO" id="GO:0004674">
    <property type="term" value="F:protein serine/threonine kinase activity"/>
    <property type="evidence" value="ECO:0007669"/>
    <property type="project" value="UniProtKB-KW"/>
</dbReference>
<dbReference type="GO" id="GO:0005886">
    <property type="term" value="C:plasma membrane"/>
    <property type="evidence" value="ECO:0007669"/>
    <property type="project" value="TreeGrafter"/>
</dbReference>
<dbReference type="SUPFAM" id="SSF56112">
    <property type="entry name" value="Protein kinase-like (PK-like)"/>
    <property type="match status" value="1"/>
</dbReference>
<protein>
    <recommendedName>
        <fullName evidence="6">Protein kinase domain-containing protein</fullName>
    </recommendedName>
</protein>
<dbReference type="Proteomes" id="UP000290289">
    <property type="component" value="Chromosome 9"/>
</dbReference>
<dbReference type="PROSITE" id="PS50011">
    <property type="entry name" value="PROTEIN_KINASE_DOM"/>
    <property type="match status" value="1"/>
</dbReference>
<evidence type="ECO:0000256" key="2">
    <source>
        <dbReference type="ARBA" id="ARBA00022679"/>
    </source>
</evidence>
<dbReference type="Gene3D" id="1.10.510.10">
    <property type="entry name" value="Transferase(Phosphotransferase) domain 1"/>
    <property type="match status" value="1"/>
</dbReference>
<dbReference type="EMBL" id="RDQH01000335">
    <property type="protein sequence ID" value="RXH89909.1"/>
    <property type="molecule type" value="Genomic_DNA"/>
</dbReference>
<gene>
    <name evidence="7" type="ORF">DVH24_032266</name>
</gene>
<organism evidence="7 8">
    <name type="scientific">Malus domestica</name>
    <name type="common">Apple</name>
    <name type="synonym">Pyrus malus</name>
    <dbReference type="NCBI Taxonomy" id="3750"/>
    <lineage>
        <taxon>Eukaryota</taxon>
        <taxon>Viridiplantae</taxon>
        <taxon>Streptophyta</taxon>
        <taxon>Embryophyta</taxon>
        <taxon>Tracheophyta</taxon>
        <taxon>Spermatophyta</taxon>
        <taxon>Magnoliopsida</taxon>
        <taxon>eudicotyledons</taxon>
        <taxon>Gunneridae</taxon>
        <taxon>Pentapetalae</taxon>
        <taxon>rosids</taxon>
        <taxon>fabids</taxon>
        <taxon>Rosales</taxon>
        <taxon>Rosaceae</taxon>
        <taxon>Amygdaloideae</taxon>
        <taxon>Maleae</taxon>
        <taxon>Malus</taxon>
    </lineage>
</organism>
<dbReference type="InterPro" id="IPR001245">
    <property type="entry name" value="Ser-Thr/Tyr_kinase_cat_dom"/>
</dbReference>
<evidence type="ECO:0000256" key="5">
    <source>
        <dbReference type="ARBA" id="ARBA00022840"/>
    </source>
</evidence>
<keyword evidence="3" id="KW-0547">Nucleotide-binding</keyword>
<comment type="caution">
    <text evidence="7">The sequence shown here is derived from an EMBL/GenBank/DDBJ whole genome shotgun (WGS) entry which is preliminary data.</text>
</comment>
<dbReference type="PANTHER" id="PTHR27002:SF841">
    <property type="entry name" value="RECEPTOR-LIKE SERINE_THREONINE-PROTEIN KINASE"/>
    <property type="match status" value="1"/>
</dbReference>
<dbReference type="InterPro" id="IPR011009">
    <property type="entry name" value="Kinase-like_dom_sf"/>
</dbReference>
<evidence type="ECO:0000256" key="3">
    <source>
        <dbReference type="ARBA" id="ARBA00022741"/>
    </source>
</evidence>
<evidence type="ECO:0000256" key="1">
    <source>
        <dbReference type="ARBA" id="ARBA00022527"/>
    </source>
</evidence>
<keyword evidence="4" id="KW-0418">Kinase</keyword>
<evidence type="ECO:0000313" key="8">
    <source>
        <dbReference type="Proteomes" id="UP000290289"/>
    </source>
</evidence>
<reference evidence="7 8" key="1">
    <citation type="submission" date="2018-10" db="EMBL/GenBank/DDBJ databases">
        <title>A high-quality apple genome assembly.</title>
        <authorList>
            <person name="Hu J."/>
        </authorList>
    </citation>
    <scope>NUCLEOTIDE SEQUENCE [LARGE SCALE GENOMIC DNA]</scope>
    <source>
        <strain evidence="8">cv. HFTH1</strain>
        <tissue evidence="7">Young leaf</tissue>
    </source>
</reference>
<dbReference type="PANTHER" id="PTHR27002">
    <property type="entry name" value="RECEPTOR-LIKE SERINE/THREONINE-PROTEIN KINASE SD1-8"/>
    <property type="match status" value="1"/>
</dbReference>
<dbReference type="InterPro" id="IPR000719">
    <property type="entry name" value="Prot_kinase_dom"/>
</dbReference>
<accession>A0A498J2D2</accession>
<proteinExistence type="predicted"/>
<keyword evidence="2" id="KW-0808">Transferase</keyword>
<keyword evidence="1" id="KW-0723">Serine/threonine-protein kinase</keyword>
<evidence type="ECO:0000259" key="6">
    <source>
        <dbReference type="PROSITE" id="PS50011"/>
    </source>
</evidence>
<dbReference type="AlphaFoldDB" id="A0A498J2D2"/>